<dbReference type="PANTHER" id="PTHR48475:SF2">
    <property type="entry name" value="RIBONUCLEASE H"/>
    <property type="match status" value="1"/>
</dbReference>
<protein>
    <submittedName>
        <fullName evidence="1">Uncharacterized protein</fullName>
    </submittedName>
</protein>
<sequence>MAFITDRGTYFYKIAAFIEMPSPNTTIEVQRLIGRIAALNSRTTHTCKTRRRRTNVPVHNGFLNRNKWCPGTRGLRRTKTNLLSRKQRLYFQLHPIVVMTSQPIQTILHHPTQSGGLAKWAIELSEYDIEYRTRTSLKAHVLADFVIKLLLVDLDRTNINKKWLLLVDGSSNRQGSGVRIQLTSITGERFRPLHGMHLDAEDKDLMKSMHEGQFSSHCSGRTLALRIKKQGPMEASGGKKRLKFLLVFTDYSTKWIEAKAYQQVTEKHVKENMDFIDERRDHAMIRVQNYQQAVDRYYNSNIKIWRFVMEELVLQKCSATRES</sequence>
<organism evidence="1">
    <name type="scientific">Arabidopsis thaliana</name>
    <name type="common">Mouse-ear cress</name>
    <dbReference type="NCBI Taxonomy" id="3702"/>
    <lineage>
        <taxon>Eukaryota</taxon>
        <taxon>Viridiplantae</taxon>
        <taxon>Streptophyta</taxon>
        <taxon>Embryophyta</taxon>
        <taxon>Tracheophyta</taxon>
        <taxon>Spermatophyta</taxon>
        <taxon>Magnoliopsida</taxon>
        <taxon>eudicotyledons</taxon>
        <taxon>Gunneridae</taxon>
        <taxon>Pentapetalae</taxon>
        <taxon>rosids</taxon>
        <taxon>malvids</taxon>
        <taxon>Brassicales</taxon>
        <taxon>Brassicaceae</taxon>
        <taxon>Camelineae</taxon>
        <taxon>Arabidopsis</taxon>
    </lineage>
</organism>
<reference key="2">
    <citation type="journal article" date="2000" name="Nature">
        <title>Sequence and analysis of chromosome 3 of the plant Arabidopsis thaliana.</title>
        <authorList>
            <consortium name="European Union Chromosome 3 Arabidopsis Sequencing Consortium"/>
            <consortium name="Institute for Genomic Research"/>
            <consortium name="Kazusa DNA Research Institute"/>
            <person name="Salanoubat M."/>
            <person name="Lemcke K."/>
            <person name="Rieger M."/>
            <person name="Ansorge W."/>
            <person name="Unseld M."/>
            <person name="Fartmann B."/>
            <person name="Valle G."/>
            <person name="Blocker H."/>
            <person name="Perez-Alonso M."/>
            <person name="Obermaier B."/>
            <person name="Delseny M."/>
            <person name="Boutry M."/>
            <person name="Grivell L.A."/>
            <person name="Mache R."/>
            <person name="Puigdomenech P."/>
            <person name="De Simone V."/>
            <person name="Choisne N."/>
            <person name="Artiguenave F."/>
            <person name="Robert C."/>
            <person name="Brottier P."/>
            <person name="Wincker P."/>
            <person name="Cattolico L."/>
            <person name="Weissenbach J."/>
            <person name="Saurin W."/>
            <person name="Quetier F."/>
            <person name="Schafer M."/>
            <person name="Muller-Auer S."/>
            <person name="Gabel C."/>
            <person name="Fuchs M."/>
            <person name="Benes V."/>
            <person name="Wurmbach E."/>
            <person name="Drzonek H."/>
            <person name="Erfle H."/>
            <person name="Jordan N."/>
            <person name="Bangert S."/>
            <person name="Wiedelmann R."/>
            <person name="Kranz H."/>
            <person name="Voss H."/>
            <person name="Holland R."/>
            <person name="Brandt P."/>
            <person name="Nyakatura G."/>
            <person name="Vezzi A."/>
            <person name="D'Angelo M."/>
            <person name="Pallavicini A."/>
            <person name="Toppo S."/>
            <person name="Simionati B."/>
            <person name="Conrad A."/>
            <person name="Hornischer K."/>
            <person name="Kauer G."/>
            <person name="Lohnert T.H."/>
            <person name="Nordsiek G."/>
            <person name="Reichelt J."/>
            <person name="Scharfe M."/>
            <person name="Schon O."/>
            <person name="Bargues M."/>
            <person name="Terol J."/>
            <person name="Climent J."/>
            <person name="Navarro P."/>
            <person name="Collado C."/>
            <person name="Perez-Perez A."/>
            <person name="Ottenwalder B."/>
            <person name="Duchemin D."/>
            <person name="Cooke R."/>
            <person name="Laudie M."/>
            <person name="Berger-Llauro C."/>
            <person name="Purnelle B."/>
            <person name="Masuy D."/>
            <person name="de Haan M."/>
            <person name="Maarse A.C."/>
            <person name="Alcaraz J.P."/>
            <person name="Cottet A."/>
            <person name="Casacuberta E."/>
            <person name="Monfort A."/>
            <person name="Argiriou A."/>
            <person name="flores M."/>
            <person name="Liguori R."/>
            <person name="Vitale D."/>
            <person name="Mannhaupt G."/>
            <person name="Haase D."/>
            <person name="Schoof H."/>
            <person name="Rudd S."/>
            <person name="Zaccaria P."/>
            <person name="Mewes H.W."/>
            <person name="Mayer K.F."/>
            <person name="Kaul S."/>
            <person name="Town C.D."/>
            <person name="Koo H.L."/>
            <person name="Tallon L.J."/>
            <person name="Jenkins J."/>
            <person name="Rooney T."/>
            <person name="Rizzo M."/>
            <person name="Walts A."/>
            <person name="Utterback T."/>
            <person name="Fujii C.Y."/>
            <person name="Shea T.P."/>
            <person name="Creasy T.H."/>
            <person name="Haas B."/>
            <person name="Maiti R."/>
            <person name="Wu D."/>
            <person name="Peterson J."/>
            <person name="Van Aken S."/>
            <person name="Pai G."/>
            <person name="Militscher J."/>
            <person name="Sellers P."/>
            <person name="Gill J.E."/>
            <person name="Feldblyum T.V."/>
            <person name="Preuss D."/>
            <person name="Lin X."/>
            <person name="Nierman W.C."/>
            <person name="Salzberg S.L."/>
            <person name="White O."/>
            <person name="Venter J.C."/>
            <person name="Fraser C.M."/>
            <person name="Kaneko T."/>
            <person name="Nakamura Y."/>
            <person name="Sato S."/>
            <person name="Kato T."/>
            <person name="Asamizu E."/>
            <person name="Sasamoto S."/>
            <person name="Kimura T."/>
            <person name="Idesawa K."/>
            <person name="Kawashima K."/>
            <person name="Kishida Y."/>
            <person name="Kiyokawa C."/>
            <person name="Kohara M."/>
            <person name="Matsumoto M."/>
            <person name="Matsuno A."/>
            <person name="Muraki A."/>
            <person name="Nakayama S."/>
            <person name="Nakazaki N."/>
            <person name="Shinpo S."/>
            <person name="Takeuchi C."/>
            <person name="Wada T."/>
            <person name="Watanabe A."/>
            <person name="Yamada M."/>
            <person name="Yasuda M."/>
            <person name="Tabata S."/>
        </authorList>
    </citation>
    <scope>NUCLEOTIDE SEQUENCE [LARGE SCALE GENOMIC DNA]</scope>
    <source>
        <strain>cv. Columbia</strain>
    </source>
</reference>
<proteinExistence type="predicted"/>
<dbReference type="EMBL" id="AP000732">
    <property type="protein sequence ID" value="BAB01205.1"/>
    <property type="molecule type" value="Genomic_DNA"/>
</dbReference>
<accession>Q9LJ83</accession>
<dbReference type="AlphaFoldDB" id="Q9LJ83"/>
<name>Q9LJ83_ARATH</name>
<dbReference type="PANTHER" id="PTHR48475">
    <property type="entry name" value="RIBONUCLEASE H"/>
    <property type="match status" value="1"/>
</dbReference>
<evidence type="ECO:0000313" key="1">
    <source>
        <dbReference type="EMBL" id="BAB01205.1"/>
    </source>
</evidence>
<reference evidence="1" key="1">
    <citation type="journal article" date="2000" name="DNA Res.">
        <title>Structural analysis of Arabidopsis thaliana chromosome 3. II. Sequence features of the 4,251,695 bp regions covered by 90 P1, TAC and BAC clones.</title>
        <authorList>
            <person name="Nakamura Y."/>
        </authorList>
    </citation>
    <scope>NUCLEOTIDE SEQUENCE [LARGE SCALE GENOMIC DNA]</scope>
</reference>